<dbReference type="RefSeq" id="WP_378980192.1">
    <property type="nucleotide sequence ID" value="NZ_JBHRVD010000001.1"/>
</dbReference>
<reference evidence="3" key="1">
    <citation type="journal article" date="2019" name="Int. J. Syst. Evol. Microbiol.">
        <title>The Global Catalogue of Microorganisms (GCM) 10K type strain sequencing project: providing services to taxonomists for standard genome sequencing and annotation.</title>
        <authorList>
            <consortium name="The Broad Institute Genomics Platform"/>
            <consortium name="The Broad Institute Genome Sequencing Center for Infectious Disease"/>
            <person name="Wu L."/>
            <person name="Ma J."/>
        </authorList>
    </citation>
    <scope>NUCLEOTIDE SEQUENCE [LARGE SCALE GENOMIC DNA]</scope>
    <source>
        <strain evidence="3">ICMP 19515</strain>
    </source>
</reference>
<dbReference type="InterPro" id="IPR027587">
    <property type="entry name" value="TrbK"/>
</dbReference>
<evidence type="ECO:0000256" key="1">
    <source>
        <dbReference type="SAM" id="MobiDB-lite"/>
    </source>
</evidence>
<dbReference type="NCBIfam" id="TIGR04360">
    <property type="entry name" value="other_trbK"/>
    <property type="match status" value="1"/>
</dbReference>
<name>A0ABV7MR88_9HYPH</name>
<protein>
    <submittedName>
        <fullName evidence="2">Entry exclusion protein TrbK-alt</fullName>
    </submittedName>
</protein>
<accession>A0ABV7MR88</accession>
<evidence type="ECO:0000313" key="2">
    <source>
        <dbReference type="EMBL" id="MFC3323567.1"/>
    </source>
</evidence>
<feature type="compositionally biased region" description="Low complexity" evidence="1">
    <location>
        <begin position="95"/>
        <end position="105"/>
    </location>
</feature>
<evidence type="ECO:0000313" key="3">
    <source>
        <dbReference type="Proteomes" id="UP001595648"/>
    </source>
</evidence>
<sequence>MARTEVRAMDGKILARLGAVVFVAVALTVTAIEMSSKDEQPGAMATRGRPLASQDPLAAELRRCSGIGEAGPRDPGCLQAWADSRRRFLGQRDSATAPAPVAPTTLFPNVPASADRKEGKRAAVTAPAMQVEPPRPEAR</sequence>
<gene>
    <name evidence="2" type="primary">trbK-alt</name>
    <name evidence="2" type="ORF">ACFOJ9_17525</name>
</gene>
<feature type="region of interest" description="Disordered" evidence="1">
    <location>
        <begin position="37"/>
        <end position="56"/>
    </location>
</feature>
<dbReference type="Proteomes" id="UP001595648">
    <property type="component" value="Unassembled WGS sequence"/>
</dbReference>
<comment type="caution">
    <text evidence="2">The sequence shown here is derived from an EMBL/GenBank/DDBJ whole genome shotgun (WGS) entry which is preliminary data.</text>
</comment>
<organism evidence="2 3">
    <name type="scientific">Mesorhizobium cantuariense</name>
    <dbReference type="NCBI Taxonomy" id="1300275"/>
    <lineage>
        <taxon>Bacteria</taxon>
        <taxon>Pseudomonadati</taxon>
        <taxon>Pseudomonadota</taxon>
        <taxon>Alphaproteobacteria</taxon>
        <taxon>Hyphomicrobiales</taxon>
        <taxon>Phyllobacteriaceae</taxon>
        <taxon>Mesorhizobium</taxon>
    </lineage>
</organism>
<keyword evidence="3" id="KW-1185">Reference proteome</keyword>
<feature type="region of interest" description="Disordered" evidence="1">
    <location>
        <begin position="89"/>
        <end position="139"/>
    </location>
</feature>
<proteinExistence type="predicted"/>
<dbReference type="Pfam" id="PF20084">
    <property type="entry name" value="TrbK"/>
    <property type="match status" value="1"/>
</dbReference>
<dbReference type="EMBL" id="JBHRVD010000001">
    <property type="protein sequence ID" value="MFC3323567.1"/>
    <property type="molecule type" value="Genomic_DNA"/>
</dbReference>